<comment type="similarity">
    <text evidence="8">Belongs to the TRAFAC class myosin-kinesin ATPase superfamily. Kinesin family. KIN-4 subfamily.</text>
</comment>
<gene>
    <name evidence="13" type="ORF">SI8410_10015033</name>
</gene>
<feature type="compositionally biased region" description="Basic residues" evidence="11">
    <location>
        <begin position="1001"/>
        <end position="1017"/>
    </location>
</feature>
<dbReference type="GO" id="GO:0005874">
    <property type="term" value="C:microtubule"/>
    <property type="evidence" value="ECO:0007669"/>
    <property type="project" value="UniProtKB-KW"/>
</dbReference>
<evidence type="ECO:0000256" key="5">
    <source>
        <dbReference type="ARBA" id="ARBA00023054"/>
    </source>
</evidence>
<feature type="compositionally biased region" description="Low complexity" evidence="11">
    <location>
        <begin position="1215"/>
        <end position="1229"/>
    </location>
</feature>
<protein>
    <recommendedName>
        <fullName evidence="12">Kinesin motor domain-containing protein</fullName>
    </recommendedName>
</protein>
<feature type="binding site" evidence="9">
    <location>
        <begin position="95"/>
        <end position="102"/>
    </location>
    <ligand>
        <name>ATP</name>
        <dbReference type="ChEBI" id="CHEBI:30616"/>
    </ligand>
</feature>
<dbReference type="GO" id="GO:0007018">
    <property type="term" value="P:microtubule-based movement"/>
    <property type="evidence" value="ECO:0007669"/>
    <property type="project" value="InterPro"/>
</dbReference>
<feature type="region of interest" description="Disordered" evidence="11">
    <location>
        <begin position="537"/>
        <end position="563"/>
    </location>
</feature>
<dbReference type="EMBL" id="LR746273">
    <property type="protein sequence ID" value="CAA7404355.1"/>
    <property type="molecule type" value="Genomic_DNA"/>
</dbReference>
<dbReference type="Pfam" id="PF25764">
    <property type="entry name" value="KIF21A_4th"/>
    <property type="match status" value="1"/>
</dbReference>
<name>A0A7I8L503_SPIIN</name>
<dbReference type="GO" id="GO:0005524">
    <property type="term" value="F:ATP binding"/>
    <property type="evidence" value="ECO:0007669"/>
    <property type="project" value="UniProtKB-UniRule"/>
</dbReference>
<evidence type="ECO:0000256" key="7">
    <source>
        <dbReference type="ARBA" id="ARBA00023316"/>
    </source>
</evidence>
<dbReference type="GO" id="GO:0003777">
    <property type="term" value="F:microtubule motor activity"/>
    <property type="evidence" value="ECO:0007669"/>
    <property type="project" value="InterPro"/>
</dbReference>
<dbReference type="InterPro" id="IPR027640">
    <property type="entry name" value="Kinesin-like_fam"/>
</dbReference>
<dbReference type="GO" id="GO:0071555">
    <property type="term" value="P:cell wall organization"/>
    <property type="evidence" value="ECO:0007669"/>
    <property type="project" value="UniProtKB-KW"/>
</dbReference>
<dbReference type="SMART" id="SM01114">
    <property type="entry name" value="CXC"/>
    <property type="match status" value="1"/>
</dbReference>
<sequence>MEISDVKAPNHDKSECVRVAVNIRPLIEPELIVGCTDCITVVPGEPQVQIGAHNFTYDYVYRGSGSSCSALYDDCVSPLVDAVFHGYNATVLAYGQTGSGKTYTMGTNYTADTSSGGIIPKVMESIFTKVYEMRDNAEFLIRVSFIEIFKEEVFDLLDANPHALRCEGNNLSKQTATPRVPIQIRETASGGITLAGVTEAEVNSKEEMASYLTRGSIARATGSTNMNSQSSRSHAIFTINMEMKRRARYSSTGLTDSEACDDIVFSKFHLVDLAGSERAKRTGADGIRLKEGIHINRGLLALGNVISALGDEKKRKEGGHVPYRDSKLTRLLQDSLGGNSKTVMIACVSPADTNAEETINTLKYANRARNIQNKAVVNHDPVAAQMQKMRSEVEHLQSELLFWRNGGVPSEELQVLRHRISLLEASNVELHRQLKERQMSCERLAQHALDAQVERDGLILKIESSRSGKPWNEIDSSDQMQEVDLVRNYVSKIQDLEAELLRLQNFSSSGRNDFIDVLDLDDDDDLSSKDAIRDLSCTSDGKSANLPGDIESDEKEQEHSTMQERFDKELKELESQLELKEAEMKRFSKADTSVLKQHYEKKIWELEHEKKVLQKEIEDLHSNIVNISSASGDGAQKLKEEYLQKLNTLESQVSELKKKQDAQSQLLRQKQKSDEAAKRLQEEIQRIKAQKVNLQHKIKQESEHFRSWKASREKEVLQLKKEGRRNEYEMHKLLALNQRQKMVLQRKTEEASLATKRLKELLEAKKISSRENSVNGVATGQQTQALMQSIEHELEVILQVHEVRSKYEKQLEARTAVANELMKLKDEAEKAKKKSTSGCTQGMSPSARNSRISALENMLATSSSTLVSMASHLSEAEERERLCSGKTRWSQVRSLADAKTLLNYLFSIASASKCEVQDKYAACLEKDSLVNELKEKVVRVTNLLRQSEAQRVELEHKTRAPRKSQSAYLMDMDTSDSEDSDSGRPKKMQTEDKDWVESNKKRAKPRSGPKGARRHSGRSSPDEAPEQLEAVIQSVSTAGERAPAAQPEEPSPVSDLPCCSCSRSSSCKTQKCECRAHGSSCGLSCGCVASKCTNRGREGDVGVDDVGSLLEAEVAEREASVTDRGRELASQGAMLLQGAFSAACPPRDEDGGQRRKPLSDIGNTVVNTAAAGGVSKARRRKNWRKSVIQLVPAAVPPAPSQSQPDPEAAPRHGISAAASGQQQQQQPAAGREERHPAGSAAAPHRGQGQWQGQGADQRPPPKEPHG</sequence>
<accession>A0A7I8L503</accession>
<dbReference type="OrthoDB" id="3176171at2759"/>
<evidence type="ECO:0000256" key="10">
    <source>
        <dbReference type="SAM" id="Coils"/>
    </source>
</evidence>
<evidence type="ECO:0000256" key="9">
    <source>
        <dbReference type="PROSITE-ProRule" id="PRU00283"/>
    </source>
</evidence>
<organism evidence="13 14">
    <name type="scientific">Spirodela intermedia</name>
    <name type="common">Intermediate duckweed</name>
    <dbReference type="NCBI Taxonomy" id="51605"/>
    <lineage>
        <taxon>Eukaryota</taxon>
        <taxon>Viridiplantae</taxon>
        <taxon>Streptophyta</taxon>
        <taxon>Embryophyta</taxon>
        <taxon>Tracheophyta</taxon>
        <taxon>Spermatophyta</taxon>
        <taxon>Magnoliopsida</taxon>
        <taxon>Liliopsida</taxon>
        <taxon>Araceae</taxon>
        <taxon>Lemnoideae</taxon>
        <taxon>Spirodela</taxon>
    </lineage>
</organism>
<dbReference type="Pfam" id="PF00225">
    <property type="entry name" value="Kinesin"/>
    <property type="match status" value="1"/>
</dbReference>
<dbReference type="Proteomes" id="UP000663760">
    <property type="component" value="Chromosome 10"/>
</dbReference>
<feature type="compositionally biased region" description="Polar residues" evidence="11">
    <location>
        <begin position="836"/>
        <end position="847"/>
    </location>
</feature>
<dbReference type="InterPro" id="IPR001752">
    <property type="entry name" value="Kinesin_motor_dom"/>
</dbReference>
<comment type="subunit">
    <text evidence="1">Homodimer.</text>
</comment>
<evidence type="ECO:0000256" key="8">
    <source>
        <dbReference type="ARBA" id="ARBA00061175"/>
    </source>
</evidence>
<evidence type="ECO:0000313" key="13">
    <source>
        <dbReference type="EMBL" id="CAA7404355.1"/>
    </source>
</evidence>
<dbReference type="FunFam" id="3.40.850.10:FF:000032">
    <property type="entry name" value="kinesin-like protein KIN-4A isoform X1"/>
    <property type="match status" value="1"/>
</dbReference>
<keyword evidence="7" id="KW-0961">Cell wall biogenesis/degradation</keyword>
<keyword evidence="2" id="KW-0493">Microtubule</keyword>
<evidence type="ECO:0000256" key="6">
    <source>
        <dbReference type="ARBA" id="ARBA00023175"/>
    </source>
</evidence>
<evidence type="ECO:0000256" key="4">
    <source>
        <dbReference type="ARBA" id="ARBA00022840"/>
    </source>
</evidence>
<dbReference type="GO" id="GO:0005875">
    <property type="term" value="C:microtubule associated complex"/>
    <property type="evidence" value="ECO:0007669"/>
    <property type="project" value="TreeGrafter"/>
</dbReference>
<dbReference type="PROSITE" id="PS50067">
    <property type="entry name" value="KINESIN_MOTOR_2"/>
    <property type="match status" value="1"/>
</dbReference>
<dbReference type="GO" id="GO:0007052">
    <property type="term" value="P:mitotic spindle organization"/>
    <property type="evidence" value="ECO:0007669"/>
    <property type="project" value="TreeGrafter"/>
</dbReference>
<dbReference type="InterPro" id="IPR036961">
    <property type="entry name" value="Kinesin_motor_dom_sf"/>
</dbReference>
<proteinExistence type="inferred from homology"/>
<dbReference type="SUPFAM" id="SSF52540">
    <property type="entry name" value="P-loop containing nucleoside triphosphate hydrolases"/>
    <property type="match status" value="1"/>
</dbReference>
<dbReference type="CDD" id="cd01372">
    <property type="entry name" value="KISc_KIF4"/>
    <property type="match status" value="1"/>
</dbReference>
<feature type="region of interest" description="Disordered" evidence="11">
    <location>
        <begin position="828"/>
        <end position="847"/>
    </location>
</feature>
<feature type="compositionally biased region" description="Basic and acidic residues" evidence="11">
    <location>
        <begin position="981"/>
        <end position="1000"/>
    </location>
</feature>
<feature type="region of interest" description="Disordered" evidence="11">
    <location>
        <begin position="1139"/>
        <end position="1266"/>
    </location>
</feature>
<dbReference type="InterPro" id="IPR019821">
    <property type="entry name" value="Kinesin_motor_CS"/>
</dbReference>
<dbReference type="InterPro" id="IPR027417">
    <property type="entry name" value="P-loop_NTPase"/>
</dbReference>
<keyword evidence="6 9" id="KW-0505">Motor protein</keyword>
<evidence type="ECO:0000256" key="3">
    <source>
        <dbReference type="ARBA" id="ARBA00022741"/>
    </source>
</evidence>
<dbReference type="SMART" id="SM00129">
    <property type="entry name" value="KISc"/>
    <property type="match status" value="1"/>
</dbReference>
<dbReference type="PANTHER" id="PTHR47969:SF6">
    <property type="entry name" value="KINESIN-LIKE PROTEIN KIN-4C"/>
    <property type="match status" value="1"/>
</dbReference>
<evidence type="ECO:0000256" key="1">
    <source>
        <dbReference type="ARBA" id="ARBA00011738"/>
    </source>
</evidence>
<feature type="domain" description="Kinesin motor" evidence="12">
    <location>
        <begin position="16"/>
        <end position="371"/>
    </location>
</feature>
<dbReference type="InterPro" id="IPR033467">
    <property type="entry name" value="Tesmin/TSO1-like_CXC"/>
</dbReference>
<dbReference type="AlphaFoldDB" id="A0A7I8L503"/>
<keyword evidence="3 9" id="KW-0547">Nucleotide-binding</keyword>
<keyword evidence="4 9" id="KW-0067">ATP-binding</keyword>
<evidence type="ECO:0000256" key="11">
    <source>
        <dbReference type="SAM" id="MobiDB-lite"/>
    </source>
</evidence>
<dbReference type="GO" id="GO:0008017">
    <property type="term" value="F:microtubule binding"/>
    <property type="evidence" value="ECO:0007669"/>
    <property type="project" value="InterPro"/>
</dbReference>
<feature type="coiled-coil region" evidence="10">
    <location>
        <begin position="563"/>
        <end position="704"/>
    </location>
</feature>
<evidence type="ECO:0000256" key="2">
    <source>
        <dbReference type="ARBA" id="ARBA00022701"/>
    </source>
</evidence>
<dbReference type="PRINTS" id="PR00380">
    <property type="entry name" value="KINESINHEAVY"/>
</dbReference>
<dbReference type="PANTHER" id="PTHR47969">
    <property type="entry name" value="CHROMOSOME-ASSOCIATED KINESIN KIF4A-RELATED"/>
    <property type="match status" value="1"/>
</dbReference>
<dbReference type="Gene3D" id="3.40.850.10">
    <property type="entry name" value="Kinesin motor domain"/>
    <property type="match status" value="1"/>
</dbReference>
<feature type="region of interest" description="Disordered" evidence="11">
    <location>
        <begin position="952"/>
        <end position="1062"/>
    </location>
</feature>
<dbReference type="GO" id="GO:0051231">
    <property type="term" value="P:spindle elongation"/>
    <property type="evidence" value="ECO:0007669"/>
    <property type="project" value="TreeGrafter"/>
</dbReference>
<keyword evidence="5 10" id="KW-0175">Coiled coil</keyword>
<evidence type="ECO:0000313" key="14">
    <source>
        <dbReference type="Proteomes" id="UP000663760"/>
    </source>
</evidence>
<dbReference type="PROSITE" id="PS00411">
    <property type="entry name" value="KINESIN_MOTOR_1"/>
    <property type="match status" value="1"/>
</dbReference>
<evidence type="ECO:0000259" key="12">
    <source>
        <dbReference type="PROSITE" id="PS50067"/>
    </source>
</evidence>
<keyword evidence="14" id="KW-1185">Reference proteome</keyword>
<reference evidence="13" key="1">
    <citation type="submission" date="2020-02" db="EMBL/GenBank/DDBJ databases">
        <authorList>
            <person name="Scholz U."/>
            <person name="Mascher M."/>
            <person name="Fiebig A."/>
        </authorList>
    </citation>
    <scope>NUCLEOTIDE SEQUENCE</scope>
</reference>